<dbReference type="PANTHER" id="PTHR30269:SF37">
    <property type="entry name" value="MEMBRANE TRANSPORTER PROTEIN"/>
    <property type="match status" value="1"/>
</dbReference>
<evidence type="ECO:0000256" key="8">
    <source>
        <dbReference type="RuleBase" id="RU363041"/>
    </source>
</evidence>
<keyword evidence="10" id="KW-1185">Reference proteome</keyword>
<feature type="transmembrane region" description="Helical" evidence="8">
    <location>
        <begin position="7"/>
        <end position="31"/>
    </location>
</feature>
<dbReference type="Pfam" id="PF01925">
    <property type="entry name" value="TauE"/>
    <property type="match status" value="1"/>
</dbReference>
<dbReference type="EMBL" id="JBHLVF010000041">
    <property type="protein sequence ID" value="MFC0394346.1"/>
    <property type="molecule type" value="Genomic_DNA"/>
</dbReference>
<feature type="transmembrane region" description="Helical" evidence="8">
    <location>
        <begin position="78"/>
        <end position="97"/>
    </location>
</feature>
<comment type="subcellular location">
    <subcellularLocation>
        <location evidence="1 8">Cell membrane</location>
        <topology evidence="1 8">Multi-pass membrane protein</topology>
    </subcellularLocation>
</comment>
<dbReference type="PANTHER" id="PTHR30269">
    <property type="entry name" value="TRANSMEMBRANE PROTEIN YFCA"/>
    <property type="match status" value="1"/>
</dbReference>
<gene>
    <name evidence="9" type="ORF">ACFFJ8_23660</name>
</gene>
<keyword evidence="5 8" id="KW-0812">Transmembrane</keyword>
<evidence type="ECO:0000256" key="7">
    <source>
        <dbReference type="ARBA" id="ARBA00023136"/>
    </source>
</evidence>
<evidence type="ECO:0000256" key="6">
    <source>
        <dbReference type="ARBA" id="ARBA00022989"/>
    </source>
</evidence>
<evidence type="ECO:0000256" key="2">
    <source>
        <dbReference type="ARBA" id="ARBA00009142"/>
    </source>
</evidence>
<sequence>MRGGITISITLILLAVAAVFVGALMKSMFGFGEAIVSMPLLALLPIPLPTTVSLIGLAGLTVALLTVFGGWKHVERPVLILLAVCTLIGIPGGLVLLQLAPAIVITSGLGIFLIAFGCYSFIKKSRSIDRPLLHHRGWVLPFGVASGMLGSAYNFNGVPIVVYGTLRQWTPERFRGTLQAHFLISGVLVVGGHALSGLWTFDALILYTYSLPAILAAAALGVYVNKRIPAKRFEHYLFIMIIVLGFLLLVPRGSS</sequence>
<dbReference type="RefSeq" id="WP_256554987.1">
    <property type="nucleotide sequence ID" value="NZ_JANHOF010000001.1"/>
</dbReference>
<keyword evidence="4 8" id="KW-1003">Cell membrane</keyword>
<accession>A0ABV6JEX6</accession>
<organism evidence="9 10">
    <name type="scientific">Paenibacillus mendelii</name>
    <dbReference type="NCBI Taxonomy" id="206163"/>
    <lineage>
        <taxon>Bacteria</taxon>
        <taxon>Bacillati</taxon>
        <taxon>Bacillota</taxon>
        <taxon>Bacilli</taxon>
        <taxon>Bacillales</taxon>
        <taxon>Paenibacillaceae</taxon>
        <taxon>Paenibacillus</taxon>
    </lineage>
</organism>
<dbReference type="InterPro" id="IPR002781">
    <property type="entry name" value="TM_pro_TauE-like"/>
</dbReference>
<evidence type="ECO:0000313" key="10">
    <source>
        <dbReference type="Proteomes" id="UP001589818"/>
    </source>
</evidence>
<feature type="transmembrane region" description="Helical" evidence="8">
    <location>
        <begin position="51"/>
        <end position="71"/>
    </location>
</feature>
<evidence type="ECO:0000313" key="9">
    <source>
        <dbReference type="EMBL" id="MFC0394346.1"/>
    </source>
</evidence>
<comment type="caution">
    <text evidence="9">The sequence shown here is derived from an EMBL/GenBank/DDBJ whole genome shotgun (WGS) entry which is preliminary data.</text>
</comment>
<dbReference type="InterPro" id="IPR052017">
    <property type="entry name" value="TSUP"/>
</dbReference>
<feature type="transmembrane region" description="Helical" evidence="8">
    <location>
        <begin position="180"/>
        <end position="199"/>
    </location>
</feature>
<dbReference type="Proteomes" id="UP001589818">
    <property type="component" value="Unassembled WGS sequence"/>
</dbReference>
<protein>
    <recommendedName>
        <fullName evidence="8">Probable membrane transporter protein</fullName>
    </recommendedName>
</protein>
<keyword evidence="7 8" id="KW-0472">Membrane</keyword>
<evidence type="ECO:0000256" key="3">
    <source>
        <dbReference type="ARBA" id="ARBA00022448"/>
    </source>
</evidence>
<feature type="transmembrane region" description="Helical" evidence="8">
    <location>
        <begin position="103"/>
        <end position="122"/>
    </location>
</feature>
<proteinExistence type="inferred from homology"/>
<comment type="similarity">
    <text evidence="2 8">Belongs to the 4-toluene sulfonate uptake permease (TSUP) (TC 2.A.102) family.</text>
</comment>
<evidence type="ECO:0000256" key="5">
    <source>
        <dbReference type="ARBA" id="ARBA00022692"/>
    </source>
</evidence>
<name>A0ABV6JEX6_9BACL</name>
<keyword evidence="6 8" id="KW-1133">Transmembrane helix</keyword>
<evidence type="ECO:0000256" key="1">
    <source>
        <dbReference type="ARBA" id="ARBA00004651"/>
    </source>
</evidence>
<feature type="transmembrane region" description="Helical" evidence="8">
    <location>
        <begin position="205"/>
        <end position="224"/>
    </location>
</feature>
<evidence type="ECO:0000256" key="4">
    <source>
        <dbReference type="ARBA" id="ARBA00022475"/>
    </source>
</evidence>
<feature type="transmembrane region" description="Helical" evidence="8">
    <location>
        <begin position="236"/>
        <end position="254"/>
    </location>
</feature>
<keyword evidence="3" id="KW-0813">Transport</keyword>
<reference evidence="9 10" key="1">
    <citation type="submission" date="2024-09" db="EMBL/GenBank/DDBJ databases">
        <authorList>
            <person name="Sun Q."/>
            <person name="Mori K."/>
        </authorList>
    </citation>
    <scope>NUCLEOTIDE SEQUENCE [LARGE SCALE GENOMIC DNA]</scope>
    <source>
        <strain evidence="9 10">CCM 4839</strain>
    </source>
</reference>